<comment type="function">
    <text evidence="6">Deoxyribonuclease which catalyzes (in vitro) the decatenation of kinetoplast DNA, which are circular DNA catenated to each other, producing linear DNA molecules. Plays an important role in chromosomal segregation and cell cycle progression during eye development probably via its DNA decatenation activity.</text>
</comment>
<accession>A0A0P4VWF2</accession>
<dbReference type="PANTHER" id="PTHR10060">
    <property type="entry name" value="TATD FAMILY DEOXYRIBONUCLEASE"/>
    <property type="match status" value="1"/>
</dbReference>
<dbReference type="Gene3D" id="3.20.20.140">
    <property type="entry name" value="Metal-dependent hydrolases"/>
    <property type="match status" value="1"/>
</dbReference>
<dbReference type="GO" id="GO:0046872">
    <property type="term" value="F:metal ion binding"/>
    <property type="evidence" value="ECO:0007669"/>
    <property type="project" value="UniProtKB-KW"/>
</dbReference>
<dbReference type="InterPro" id="IPR032466">
    <property type="entry name" value="Metal_Hydrolase"/>
</dbReference>
<evidence type="ECO:0000256" key="1">
    <source>
        <dbReference type="ARBA" id="ARBA00009275"/>
    </source>
</evidence>
<evidence type="ECO:0000256" key="3">
    <source>
        <dbReference type="ARBA" id="ARBA00022723"/>
    </source>
</evidence>
<evidence type="ECO:0000313" key="7">
    <source>
        <dbReference type="EMBL" id="JAI58122.1"/>
    </source>
</evidence>
<evidence type="ECO:0000256" key="4">
    <source>
        <dbReference type="ARBA" id="ARBA00022801"/>
    </source>
</evidence>
<keyword evidence="4" id="KW-0378">Hydrolase</keyword>
<reference evidence="7" key="1">
    <citation type="submission" date="2015-09" db="EMBL/GenBank/DDBJ databases">
        <title>Scylla olivacea transcriptome.</title>
        <authorList>
            <person name="Ikhwanuddin M."/>
        </authorList>
    </citation>
    <scope>NUCLEOTIDE SEQUENCE</scope>
</reference>
<keyword evidence="3" id="KW-0479">Metal-binding</keyword>
<evidence type="ECO:0000256" key="2">
    <source>
        <dbReference type="ARBA" id="ARBA00022722"/>
    </source>
</evidence>
<comment type="similarity">
    <text evidence="1">Belongs to the metallo-dependent hydrolases superfamily. TatD-type hydrolase family.</text>
</comment>
<dbReference type="InterPro" id="IPR001130">
    <property type="entry name" value="TatD-like"/>
</dbReference>
<dbReference type="EMBL" id="GDRN01103177">
    <property type="protein sequence ID" value="JAI58123.1"/>
    <property type="molecule type" value="Transcribed_RNA"/>
</dbReference>
<evidence type="ECO:0000256" key="5">
    <source>
        <dbReference type="ARBA" id="ARBA00039767"/>
    </source>
</evidence>
<dbReference type="SUPFAM" id="SSF51556">
    <property type="entry name" value="Metallo-dependent hydrolases"/>
    <property type="match status" value="1"/>
</dbReference>
<protein>
    <recommendedName>
        <fullName evidence="5">Deoxyribonuclease TATDN1</fullName>
    </recommendedName>
</protein>
<sequence>MAKSITKEGDALDGLEGDMGALLTSENYIIVDIGANLTNKKFTRDLDSVVGRARDAGVHKIMVTGTTVQSSKEALRLTRLFPETLYSTAATIVEVEGRMKKLMEEEGVIEGGAVR</sequence>
<dbReference type="EMBL" id="GDRN01103179">
    <property type="protein sequence ID" value="JAI58122.1"/>
    <property type="molecule type" value="Transcribed_RNA"/>
</dbReference>
<dbReference type="Pfam" id="PF01026">
    <property type="entry name" value="TatD_DNase"/>
    <property type="match status" value="1"/>
</dbReference>
<organism evidence="7">
    <name type="scientific">Scylla olivacea</name>
    <name type="common">Orange mud crab</name>
    <name type="synonym">Cancer olivacea</name>
    <dbReference type="NCBI Taxonomy" id="85551"/>
    <lineage>
        <taxon>Eukaryota</taxon>
        <taxon>Metazoa</taxon>
        <taxon>Ecdysozoa</taxon>
        <taxon>Arthropoda</taxon>
        <taxon>Crustacea</taxon>
        <taxon>Multicrustacea</taxon>
        <taxon>Malacostraca</taxon>
        <taxon>Eumalacostraca</taxon>
        <taxon>Eucarida</taxon>
        <taxon>Decapoda</taxon>
        <taxon>Pleocyemata</taxon>
        <taxon>Brachyura</taxon>
        <taxon>Eubrachyura</taxon>
        <taxon>Portunoidea</taxon>
        <taxon>Portunidae</taxon>
        <taxon>Portuninae</taxon>
        <taxon>Scylla</taxon>
    </lineage>
</organism>
<name>A0A0P4VWF2_SCYOL</name>
<dbReference type="GO" id="GO:0008310">
    <property type="term" value="F:single-stranded DNA 3'-5' DNA exonuclease activity"/>
    <property type="evidence" value="ECO:0007669"/>
    <property type="project" value="TreeGrafter"/>
</dbReference>
<dbReference type="GO" id="GO:0005829">
    <property type="term" value="C:cytosol"/>
    <property type="evidence" value="ECO:0007669"/>
    <property type="project" value="TreeGrafter"/>
</dbReference>
<dbReference type="InterPro" id="IPR050891">
    <property type="entry name" value="TatD-type_Hydrolase"/>
</dbReference>
<proteinExistence type="inferred from homology"/>
<dbReference type="PANTHER" id="PTHR10060:SF15">
    <property type="entry name" value="DEOXYRIBONUCLEASE TATDN1"/>
    <property type="match status" value="1"/>
</dbReference>
<keyword evidence="2" id="KW-0540">Nuclease</keyword>
<evidence type="ECO:0000256" key="6">
    <source>
        <dbReference type="ARBA" id="ARBA00045223"/>
    </source>
</evidence>
<dbReference type="AlphaFoldDB" id="A0A0P4VWF2"/>